<protein>
    <submittedName>
        <fullName evidence="2">Vitellogenin-like 11</fullName>
    </submittedName>
</protein>
<dbReference type="PANTHER" id="PTHR37860">
    <property type="entry name" value="AGAP008810-PA"/>
    <property type="match status" value="1"/>
</dbReference>
<feature type="domain" description="VWFD" evidence="1">
    <location>
        <begin position="109"/>
        <end position="272"/>
    </location>
</feature>
<dbReference type="SMART" id="SM00216">
    <property type="entry name" value="VWD"/>
    <property type="match status" value="1"/>
</dbReference>
<dbReference type="PANTHER" id="PTHR37860:SF1">
    <property type="match status" value="1"/>
</dbReference>
<dbReference type="AlphaFoldDB" id="A0A8J5JMD3"/>
<evidence type="ECO:0000313" key="3">
    <source>
        <dbReference type="Proteomes" id="UP000747542"/>
    </source>
</evidence>
<accession>A0A8J5JMD3</accession>
<keyword evidence="3" id="KW-1185">Reference proteome</keyword>
<comment type="caution">
    <text evidence="2">The sequence shown here is derived from an EMBL/GenBank/DDBJ whole genome shotgun (WGS) entry which is preliminary data.</text>
</comment>
<dbReference type="Pfam" id="PF00094">
    <property type="entry name" value="VWD"/>
    <property type="match status" value="1"/>
</dbReference>
<proteinExistence type="predicted"/>
<evidence type="ECO:0000313" key="2">
    <source>
        <dbReference type="EMBL" id="KAG7158185.1"/>
    </source>
</evidence>
<feature type="non-terminal residue" evidence="2">
    <location>
        <position position="345"/>
    </location>
</feature>
<sequence>MVKREVDALMQQYPVEYEAIKEVMAKVGGVLLSDLDTLRHDPVTLLTAILIFGNVDELMQKVKLNAITMLYDILWAYDSHTTLPFNNVMWIIYTLQPPRVTDLLPPHTRTAMVVGDTEILTFDNAKLRAPISPCKVVLAAYASNKLTMAHPQPSAPPQITLSTRTTTVTIKPDFRVDVNGREIGTSDVTIGELTIEQSNLQVKLISPFMIVRVATKERVVSLEVSGWTFGRLAGLLGTYDGESGNDWTMPTGIQASTLQELVTSWQEDQQCHAPDVSLVSPAQVTTERLFHCYPLLGVWSRCNSLVRPEPFIHLCYTTTDPCYAAQAYRTMCTTKGIGPLVPRGC</sequence>
<name>A0A8J5JMD3_HOMAM</name>
<dbReference type="PROSITE" id="PS51233">
    <property type="entry name" value="VWFD"/>
    <property type="match status" value="1"/>
</dbReference>
<dbReference type="InterPro" id="IPR001846">
    <property type="entry name" value="VWF_type-D"/>
</dbReference>
<organism evidence="2 3">
    <name type="scientific">Homarus americanus</name>
    <name type="common">American lobster</name>
    <dbReference type="NCBI Taxonomy" id="6706"/>
    <lineage>
        <taxon>Eukaryota</taxon>
        <taxon>Metazoa</taxon>
        <taxon>Ecdysozoa</taxon>
        <taxon>Arthropoda</taxon>
        <taxon>Crustacea</taxon>
        <taxon>Multicrustacea</taxon>
        <taxon>Malacostraca</taxon>
        <taxon>Eumalacostraca</taxon>
        <taxon>Eucarida</taxon>
        <taxon>Decapoda</taxon>
        <taxon>Pleocyemata</taxon>
        <taxon>Astacidea</taxon>
        <taxon>Nephropoidea</taxon>
        <taxon>Nephropidae</taxon>
        <taxon>Homarus</taxon>
    </lineage>
</organism>
<gene>
    <name evidence="2" type="primary">vit-L11</name>
    <name evidence="2" type="ORF">Hamer_G008816</name>
</gene>
<dbReference type="Proteomes" id="UP000747542">
    <property type="component" value="Unassembled WGS sequence"/>
</dbReference>
<dbReference type="EMBL" id="JAHLQT010035566">
    <property type="protein sequence ID" value="KAG7158185.1"/>
    <property type="molecule type" value="Genomic_DNA"/>
</dbReference>
<reference evidence="2" key="1">
    <citation type="journal article" date="2021" name="Sci. Adv.">
        <title>The American lobster genome reveals insights on longevity, neural, and immune adaptations.</title>
        <authorList>
            <person name="Polinski J.M."/>
            <person name="Zimin A.V."/>
            <person name="Clark K.F."/>
            <person name="Kohn A.B."/>
            <person name="Sadowski N."/>
            <person name="Timp W."/>
            <person name="Ptitsyn A."/>
            <person name="Khanna P."/>
            <person name="Romanova D.Y."/>
            <person name="Williams P."/>
            <person name="Greenwood S.J."/>
            <person name="Moroz L.L."/>
            <person name="Walt D.R."/>
            <person name="Bodnar A.G."/>
        </authorList>
    </citation>
    <scope>NUCLEOTIDE SEQUENCE</scope>
    <source>
        <strain evidence="2">GMGI-L3</strain>
    </source>
</reference>
<evidence type="ECO:0000259" key="1">
    <source>
        <dbReference type="PROSITE" id="PS51233"/>
    </source>
</evidence>